<dbReference type="Proteomes" id="UP001528040">
    <property type="component" value="Unassembled WGS sequence"/>
</dbReference>
<keyword evidence="4 6" id="KW-1133">Transmembrane helix</keyword>
<keyword evidence="9" id="KW-1185">Reference proteome</keyword>
<reference evidence="8 9" key="1">
    <citation type="submission" date="2023-01" db="EMBL/GenBank/DDBJ databases">
        <authorList>
            <person name="Yoon J.-W."/>
        </authorList>
    </citation>
    <scope>NUCLEOTIDE SEQUENCE [LARGE SCALE GENOMIC DNA]</scope>
    <source>
        <strain evidence="8 9">KMU-50</strain>
    </source>
</reference>
<dbReference type="RefSeq" id="WP_271055496.1">
    <property type="nucleotide sequence ID" value="NZ_JAQIIO010000016.1"/>
</dbReference>
<comment type="similarity">
    <text evidence="6">Belongs to the TVP38/TMEM64 family.</text>
</comment>
<evidence type="ECO:0000256" key="6">
    <source>
        <dbReference type="RuleBase" id="RU366058"/>
    </source>
</evidence>
<feature type="transmembrane region" description="Helical" evidence="6">
    <location>
        <begin position="185"/>
        <end position="207"/>
    </location>
</feature>
<evidence type="ECO:0000259" key="7">
    <source>
        <dbReference type="Pfam" id="PF09335"/>
    </source>
</evidence>
<organism evidence="8 9">
    <name type="scientific">Aliiroseovarius salicola</name>
    <dbReference type="NCBI Taxonomy" id="3009082"/>
    <lineage>
        <taxon>Bacteria</taxon>
        <taxon>Pseudomonadati</taxon>
        <taxon>Pseudomonadota</taxon>
        <taxon>Alphaproteobacteria</taxon>
        <taxon>Rhodobacterales</taxon>
        <taxon>Paracoccaceae</taxon>
        <taxon>Aliiroseovarius</taxon>
    </lineage>
</organism>
<name>A0ABT4W6L1_9RHOB</name>
<sequence length="216" mass="22318">MTAAAVLFAITVAGVWLWSSDWSKQLDAETLIVQVQELGAMGPLAIIALMIVAVVASPIPSAPIALAAGAVFGQVAGTIYVAIGAEIGALFAFMIARLGGRSFVERLLGKRAELGLLGSQNALTLAIFVSRLLPFISFDAMSYAAGLSRLHLWRFLLATLAGILPASFALAYLGAGAMSGQFGPAAWIALGLGLLTALPILATALHFKPRASSSSH</sequence>
<evidence type="ECO:0000313" key="9">
    <source>
        <dbReference type="Proteomes" id="UP001528040"/>
    </source>
</evidence>
<comment type="subcellular location">
    <subcellularLocation>
        <location evidence="1 6">Cell membrane</location>
        <topology evidence="1 6">Multi-pass membrane protein</topology>
    </subcellularLocation>
</comment>
<comment type="caution">
    <text evidence="8">The sequence shown here is derived from an EMBL/GenBank/DDBJ whole genome shotgun (WGS) entry which is preliminary data.</text>
</comment>
<keyword evidence="3 6" id="KW-0812">Transmembrane</keyword>
<feature type="transmembrane region" description="Helical" evidence="6">
    <location>
        <begin position="79"/>
        <end position="100"/>
    </location>
</feature>
<keyword evidence="2 6" id="KW-1003">Cell membrane</keyword>
<evidence type="ECO:0000256" key="2">
    <source>
        <dbReference type="ARBA" id="ARBA00022475"/>
    </source>
</evidence>
<feature type="transmembrane region" description="Helical" evidence="6">
    <location>
        <begin position="152"/>
        <end position="173"/>
    </location>
</feature>
<feature type="transmembrane region" description="Helical" evidence="6">
    <location>
        <begin position="43"/>
        <end position="72"/>
    </location>
</feature>
<dbReference type="Pfam" id="PF09335">
    <property type="entry name" value="VTT_dom"/>
    <property type="match status" value="1"/>
</dbReference>
<dbReference type="EMBL" id="JAQIIO010000016">
    <property type="protein sequence ID" value="MDA5095785.1"/>
    <property type="molecule type" value="Genomic_DNA"/>
</dbReference>
<dbReference type="PANTHER" id="PTHR12677:SF59">
    <property type="entry name" value="GOLGI APPARATUS MEMBRANE PROTEIN TVP38-RELATED"/>
    <property type="match status" value="1"/>
</dbReference>
<evidence type="ECO:0000256" key="4">
    <source>
        <dbReference type="ARBA" id="ARBA00022989"/>
    </source>
</evidence>
<evidence type="ECO:0000256" key="3">
    <source>
        <dbReference type="ARBA" id="ARBA00022692"/>
    </source>
</evidence>
<feature type="domain" description="VTT" evidence="7">
    <location>
        <begin position="59"/>
        <end position="175"/>
    </location>
</feature>
<protein>
    <recommendedName>
        <fullName evidence="6">TVP38/TMEM64 family membrane protein</fullName>
    </recommendedName>
</protein>
<keyword evidence="5 6" id="KW-0472">Membrane</keyword>
<evidence type="ECO:0000313" key="8">
    <source>
        <dbReference type="EMBL" id="MDA5095785.1"/>
    </source>
</evidence>
<evidence type="ECO:0000256" key="1">
    <source>
        <dbReference type="ARBA" id="ARBA00004651"/>
    </source>
</evidence>
<dbReference type="InterPro" id="IPR032816">
    <property type="entry name" value="VTT_dom"/>
</dbReference>
<proteinExistence type="inferred from homology"/>
<dbReference type="InterPro" id="IPR015414">
    <property type="entry name" value="TMEM64"/>
</dbReference>
<accession>A0ABT4W6L1</accession>
<dbReference type="PANTHER" id="PTHR12677">
    <property type="entry name" value="GOLGI APPARATUS MEMBRANE PROTEIN TVP38-RELATED"/>
    <property type="match status" value="1"/>
</dbReference>
<evidence type="ECO:0000256" key="5">
    <source>
        <dbReference type="ARBA" id="ARBA00023136"/>
    </source>
</evidence>
<feature type="transmembrane region" description="Helical" evidence="6">
    <location>
        <begin position="120"/>
        <end position="140"/>
    </location>
</feature>
<gene>
    <name evidence="8" type="ORF">O2N63_16970</name>
</gene>